<accession>A0A5N5P4U6</accession>
<comment type="subcellular location">
    <subcellularLocation>
        <location evidence="1 10">Nucleus</location>
    </subcellularLocation>
</comment>
<keyword evidence="5 10" id="KW-0805">Transcription regulation</keyword>
<reference evidence="14" key="1">
    <citation type="journal article" date="2019" name="Gigascience">
        <title>De novo genome assembly of the endangered Acer yangbiense, a plant species with extremely small populations endemic to Yunnan Province, China.</title>
        <authorList>
            <person name="Yang J."/>
            <person name="Wariss H.M."/>
            <person name="Tao L."/>
            <person name="Zhang R."/>
            <person name="Yun Q."/>
            <person name="Hollingsworth P."/>
            <person name="Dao Z."/>
            <person name="Luo G."/>
            <person name="Guo H."/>
            <person name="Ma Y."/>
            <person name="Sun W."/>
        </authorList>
    </citation>
    <scope>NUCLEOTIDE SEQUENCE [LARGE SCALE GENOMIC DNA]</scope>
    <source>
        <strain evidence="14">cv. br00</strain>
    </source>
</reference>
<dbReference type="Pfam" id="PF02309">
    <property type="entry name" value="AUX_IAA"/>
    <property type="match status" value="1"/>
</dbReference>
<keyword evidence="8 10" id="KW-0927">Auxin signaling pathway</keyword>
<evidence type="ECO:0000256" key="8">
    <source>
        <dbReference type="ARBA" id="ARBA00023294"/>
    </source>
</evidence>
<dbReference type="PROSITE" id="PS51745">
    <property type="entry name" value="PB1"/>
    <property type="match status" value="1"/>
</dbReference>
<comment type="subunit">
    <text evidence="3 10">Homodimers and heterodimers.</text>
</comment>
<keyword evidence="14" id="KW-1185">Reference proteome</keyword>
<evidence type="ECO:0000313" key="13">
    <source>
        <dbReference type="EMBL" id="KAB5574278.1"/>
    </source>
</evidence>
<keyword evidence="4 10" id="KW-0678">Repressor</keyword>
<organism evidence="13 14">
    <name type="scientific">Salix brachista</name>
    <dbReference type="NCBI Taxonomy" id="2182728"/>
    <lineage>
        <taxon>Eukaryota</taxon>
        <taxon>Viridiplantae</taxon>
        <taxon>Streptophyta</taxon>
        <taxon>Embryophyta</taxon>
        <taxon>Tracheophyta</taxon>
        <taxon>Spermatophyta</taxon>
        <taxon>Magnoliopsida</taxon>
        <taxon>eudicotyledons</taxon>
        <taxon>Gunneridae</taxon>
        <taxon>Pentapetalae</taxon>
        <taxon>rosids</taxon>
        <taxon>fabids</taxon>
        <taxon>Malpighiales</taxon>
        <taxon>Salicaceae</taxon>
        <taxon>Saliceae</taxon>
        <taxon>Salix</taxon>
    </lineage>
</organism>
<comment type="function">
    <text evidence="9">Aux/IAA proteins are short-lived transcriptional factors that function as repressors of early auxin response genes at low auxin concentrations. Repression is thought to result from the interaction with auxin response factors (ARFs), proteins that bind to the auxin-responsive promoter element (AuxRE). Formation of heterodimers with ARF proteins may alter their ability to modulate early auxin response genes expression.</text>
</comment>
<dbReference type="AlphaFoldDB" id="A0A5N5P4U6"/>
<dbReference type="InterPro" id="IPR033389">
    <property type="entry name" value="AUX/IAA_dom"/>
</dbReference>
<evidence type="ECO:0000259" key="12">
    <source>
        <dbReference type="PROSITE" id="PS51745"/>
    </source>
</evidence>
<dbReference type="GO" id="GO:0005634">
    <property type="term" value="C:nucleus"/>
    <property type="evidence" value="ECO:0007669"/>
    <property type="project" value="UniProtKB-SubCell"/>
</dbReference>
<dbReference type="FunFam" id="3.10.20.90:FF:000225">
    <property type="entry name" value="Auxin-responsive protein"/>
    <property type="match status" value="1"/>
</dbReference>
<feature type="compositionally biased region" description="Basic and acidic residues" evidence="11">
    <location>
        <begin position="21"/>
        <end position="42"/>
    </location>
</feature>
<evidence type="ECO:0000256" key="7">
    <source>
        <dbReference type="ARBA" id="ARBA00023242"/>
    </source>
</evidence>
<dbReference type="Proteomes" id="UP000326939">
    <property type="component" value="Chromosome 1"/>
</dbReference>
<dbReference type="GO" id="GO:0009734">
    <property type="term" value="P:auxin-activated signaling pathway"/>
    <property type="evidence" value="ECO:0007669"/>
    <property type="project" value="UniProtKB-UniRule"/>
</dbReference>
<keyword evidence="6 10" id="KW-0804">Transcription</keyword>
<evidence type="ECO:0000256" key="5">
    <source>
        <dbReference type="ARBA" id="ARBA00023015"/>
    </source>
</evidence>
<evidence type="ECO:0000256" key="9">
    <source>
        <dbReference type="ARBA" id="ARBA00025283"/>
    </source>
</evidence>
<dbReference type="InterPro" id="IPR003311">
    <property type="entry name" value="AUX_IAA"/>
</dbReference>
<evidence type="ECO:0000256" key="4">
    <source>
        <dbReference type="ARBA" id="ARBA00022491"/>
    </source>
</evidence>
<comment type="similarity">
    <text evidence="2 10">Belongs to the Aux/IAA family.</text>
</comment>
<evidence type="ECO:0000256" key="11">
    <source>
        <dbReference type="SAM" id="MobiDB-lite"/>
    </source>
</evidence>
<evidence type="ECO:0000256" key="10">
    <source>
        <dbReference type="RuleBase" id="RU004549"/>
    </source>
</evidence>
<name>A0A5N5P4U6_9ROSI</name>
<comment type="caution">
    <text evidence="13">The sequence shown here is derived from an EMBL/GenBank/DDBJ whole genome shotgun (WGS) entry which is preliminary data.</text>
</comment>
<dbReference type="SUPFAM" id="SSF54277">
    <property type="entry name" value="CAD &amp; PB1 domains"/>
    <property type="match status" value="1"/>
</dbReference>
<feature type="region of interest" description="Disordered" evidence="11">
    <location>
        <begin position="21"/>
        <end position="53"/>
    </location>
</feature>
<dbReference type="EMBL" id="VDCV01000001">
    <property type="protein sequence ID" value="KAB5574278.1"/>
    <property type="molecule type" value="Genomic_DNA"/>
</dbReference>
<sequence>MEGFSKNVEACPRLLDLIPKERELLGDREDERSSSEEKKLELRLGLPGEDWPLKNTRERHESQLNSFGYFTNGNNQTQKFPSSADNSHVWFNQQQKGQVAPPFLTFPSSTTPPTATAPQQSLPVMAKESSQPCCNKAVVELQQCAEKKAFSPPAPANTAVPNSSQKSLEFYHQFTADRRCLTAPGPVVGWPPIRSFRKNLASSSGSYSKPTVESLNKPVETCKKGLFVKINMEGVPIGRKVDLKAYDSYEKLSSAVDELFRGLLAAQIDSSSNGIMNKQEEGKAITGVLDGSGEYTLVYEDNEGDRMLVGDVPWHMFVSTVKRLRVLKSSEVSALSREWKHQAREGARELCEQIAMNFAVKILHRSLNERT</sequence>
<proteinExistence type="inferred from homology"/>
<feature type="domain" description="PB1" evidence="12">
    <location>
        <begin position="225"/>
        <end position="329"/>
    </location>
</feature>
<evidence type="ECO:0000256" key="6">
    <source>
        <dbReference type="ARBA" id="ARBA00023163"/>
    </source>
</evidence>
<dbReference type="PANTHER" id="PTHR31734">
    <property type="entry name" value="AUXIN-RESPONSIVE PROTEIN IAA17"/>
    <property type="match status" value="1"/>
</dbReference>
<dbReference type="InterPro" id="IPR053793">
    <property type="entry name" value="PB1-like"/>
</dbReference>
<evidence type="ECO:0000256" key="1">
    <source>
        <dbReference type="ARBA" id="ARBA00004123"/>
    </source>
</evidence>
<dbReference type="PANTHER" id="PTHR31734:SF2">
    <property type="entry name" value="AUXIN-RESPONSIVE PROTEIN IAA26"/>
    <property type="match status" value="1"/>
</dbReference>
<dbReference type="GO" id="GO:0006355">
    <property type="term" value="P:regulation of DNA-templated transcription"/>
    <property type="evidence" value="ECO:0007669"/>
    <property type="project" value="InterPro"/>
</dbReference>
<gene>
    <name evidence="13" type="ORF">DKX38_001472</name>
</gene>
<dbReference type="Gene3D" id="3.10.20.90">
    <property type="entry name" value="Phosphatidylinositol 3-kinase Catalytic Subunit, Chain A, domain 1"/>
    <property type="match status" value="1"/>
</dbReference>
<keyword evidence="7 10" id="KW-0539">Nucleus</keyword>
<protein>
    <recommendedName>
        <fullName evidence="10">Auxin-responsive protein</fullName>
    </recommendedName>
</protein>
<evidence type="ECO:0000313" key="14">
    <source>
        <dbReference type="Proteomes" id="UP000326939"/>
    </source>
</evidence>
<evidence type="ECO:0000256" key="3">
    <source>
        <dbReference type="ARBA" id="ARBA00011726"/>
    </source>
</evidence>
<evidence type="ECO:0000256" key="2">
    <source>
        <dbReference type="ARBA" id="ARBA00006728"/>
    </source>
</evidence>